<dbReference type="Proteomes" id="UP001497680">
    <property type="component" value="Unassembled WGS sequence"/>
</dbReference>
<reference evidence="1 2" key="1">
    <citation type="journal article" date="2022" name="New Phytol.">
        <title>Ecological generalism drives hyperdiversity of secondary metabolite gene clusters in xylarialean endophytes.</title>
        <authorList>
            <person name="Franco M.E.E."/>
            <person name="Wisecaver J.H."/>
            <person name="Arnold A.E."/>
            <person name="Ju Y.M."/>
            <person name="Slot J.C."/>
            <person name="Ahrendt S."/>
            <person name="Moore L.P."/>
            <person name="Eastman K.E."/>
            <person name="Scott K."/>
            <person name="Konkel Z."/>
            <person name="Mondo S.J."/>
            <person name="Kuo A."/>
            <person name="Hayes R.D."/>
            <person name="Haridas S."/>
            <person name="Andreopoulos B."/>
            <person name="Riley R."/>
            <person name="LaButti K."/>
            <person name="Pangilinan J."/>
            <person name="Lipzen A."/>
            <person name="Amirebrahimi M."/>
            <person name="Yan J."/>
            <person name="Adam C."/>
            <person name="Keymanesh K."/>
            <person name="Ng V."/>
            <person name="Louie K."/>
            <person name="Northen T."/>
            <person name="Drula E."/>
            <person name="Henrissat B."/>
            <person name="Hsieh H.M."/>
            <person name="Youens-Clark K."/>
            <person name="Lutzoni F."/>
            <person name="Miadlikowska J."/>
            <person name="Eastwood D.C."/>
            <person name="Hamelin R.C."/>
            <person name="Grigoriev I.V."/>
            <person name="U'Ren J.M."/>
        </authorList>
    </citation>
    <scope>NUCLEOTIDE SEQUENCE [LARGE SCALE GENOMIC DNA]</scope>
    <source>
        <strain evidence="1 2">ER1909</strain>
    </source>
</reference>
<evidence type="ECO:0000313" key="1">
    <source>
        <dbReference type="EMBL" id="KAI6091132.1"/>
    </source>
</evidence>
<organism evidence="1 2">
    <name type="scientific">Hypoxylon rubiginosum</name>
    <dbReference type="NCBI Taxonomy" id="110542"/>
    <lineage>
        <taxon>Eukaryota</taxon>
        <taxon>Fungi</taxon>
        <taxon>Dikarya</taxon>
        <taxon>Ascomycota</taxon>
        <taxon>Pezizomycotina</taxon>
        <taxon>Sordariomycetes</taxon>
        <taxon>Xylariomycetidae</taxon>
        <taxon>Xylariales</taxon>
        <taxon>Hypoxylaceae</taxon>
        <taxon>Hypoxylon</taxon>
    </lineage>
</organism>
<keyword evidence="1" id="KW-0378">Hydrolase</keyword>
<evidence type="ECO:0000313" key="2">
    <source>
        <dbReference type="Proteomes" id="UP001497680"/>
    </source>
</evidence>
<accession>A0ACC0DEN8</accession>
<proteinExistence type="predicted"/>
<sequence length="528" mass="56520">MKTTDLIAASGTLSLAAAASPAWLPLNRRQAGSAITVDLTKTYQTIDGFGCSFAFQRANLITNMADKTKQRQLLDLLFNQTSGAGLSIIRNGIGSSPDSSSDHMNTFAPKDPGGPAAAPQYAWDGKDSGQLWLSKTAYEEYGVRQIYGDAWSAPGYMKSNGNENNGGTLCGVTGTSCRTGDWRQAFADYLVQYVRYYAEAGVPVTRLGFLNEPEFSPGYASMNSNGAQAADFIKVLHATLEKANLTSQVGIGCCESEGWGNQVNMVNQIKSAGAEDLLAMVTSHTYTGGPSSPMNTRTSLYILSILTSFLHYLRFSTFTPFLMSVPVWLSEQCDLQGQWTTTWYQYGGAGEGLTLANNIYSALVSYNISGYLYWEGVQWPSPTTNEKMIRVDQQAPYNYEVAKRVWAFANWSRFVRPGAVRVASSGGTGVKSAAFKNVDGSIAVVVISTGASASSVSVKVTGGGNVTQATGWVTDQTHNCEAISVTVAADGSVSGSVAARSITTFHIPAPPPPPAESSEVAKRGWRYV</sequence>
<name>A0ACC0DEN8_9PEZI</name>
<comment type="caution">
    <text evidence="1">The sequence shown here is derived from an EMBL/GenBank/DDBJ whole genome shotgun (WGS) entry which is preliminary data.</text>
</comment>
<gene>
    <name evidence="1" type="ORF">F4821DRAFT_281686</name>
</gene>
<keyword evidence="2" id="KW-1185">Reference proteome</keyword>
<protein>
    <submittedName>
        <fullName evidence="1">Glycoside hydrolase family 30 protein</fullName>
    </submittedName>
</protein>
<dbReference type="EMBL" id="MU394288">
    <property type="protein sequence ID" value="KAI6091132.1"/>
    <property type="molecule type" value="Genomic_DNA"/>
</dbReference>